<organism evidence="7 8">
    <name type="scientific">Mugilogobius chulae</name>
    <name type="common">yellowstripe goby</name>
    <dbReference type="NCBI Taxonomy" id="88201"/>
    <lineage>
        <taxon>Eukaryota</taxon>
        <taxon>Metazoa</taxon>
        <taxon>Chordata</taxon>
        <taxon>Craniata</taxon>
        <taxon>Vertebrata</taxon>
        <taxon>Euteleostomi</taxon>
        <taxon>Actinopterygii</taxon>
        <taxon>Neopterygii</taxon>
        <taxon>Teleostei</taxon>
        <taxon>Neoteleostei</taxon>
        <taxon>Acanthomorphata</taxon>
        <taxon>Gobiaria</taxon>
        <taxon>Gobiiformes</taxon>
        <taxon>Gobioidei</taxon>
        <taxon>Gobiidae</taxon>
        <taxon>Gobionellinae</taxon>
        <taxon>Mugilogobius</taxon>
    </lineage>
</organism>
<keyword evidence="4" id="KW-1133">Transmembrane helix</keyword>
<dbReference type="SUPFAM" id="SSF52200">
    <property type="entry name" value="Toll/Interleukin receptor TIR domain"/>
    <property type="match status" value="1"/>
</dbReference>
<dbReference type="PANTHER" id="PTHR24365:SF539">
    <property type="entry name" value="TOLL-LIKE RECEPTOR 1"/>
    <property type="match status" value="1"/>
</dbReference>
<dbReference type="GO" id="GO:0006954">
    <property type="term" value="P:inflammatory response"/>
    <property type="evidence" value="ECO:0007669"/>
    <property type="project" value="TreeGrafter"/>
</dbReference>
<gene>
    <name evidence="7" type="ORF">WMY93_019576</name>
</gene>
<comment type="subcellular location">
    <subcellularLocation>
        <location evidence="1">Membrane</location>
        <topology evidence="1">Single-pass membrane protein</topology>
    </subcellularLocation>
</comment>
<evidence type="ECO:0000256" key="4">
    <source>
        <dbReference type="ARBA" id="ARBA00022989"/>
    </source>
</evidence>
<dbReference type="SUPFAM" id="SSF52058">
    <property type="entry name" value="L domain-like"/>
    <property type="match status" value="1"/>
</dbReference>
<feature type="chain" id="PRO_5043665137" description="Toll-like receptor 1" evidence="6">
    <location>
        <begin position="18"/>
        <end position="324"/>
    </location>
</feature>
<evidence type="ECO:0000256" key="6">
    <source>
        <dbReference type="SAM" id="SignalP"/>
    </source>
</evidence>
<evidence type="ECO:0000256" key="5">
    <source>
        <dbReference type="ARBA" id="ARBA00023136"/>
    </source>
</evidence>
<comment type="caution">
    <text evidence="7">The sequence shown here is derived from an EMBL/GenBank/DDBJ whole genome shotgun (WGS) entry which is preliminary data.</text>
</comment>
<reference evidence="8" key="1">
    <citation type="submission" date="2024-04" db="EMBL/GenBank/DDBJ databases">
        <title>Salinicola lusitanus LLJ914,a marine bacterium isolated from the Okinawa Trough.</title>
        <authorList>
            <person name="Li J."/>
        </authorList>
    </citation>
    <scope>NUCLEOTIDE SEQUENCE [LARGE SCALE GENOMIC DNA]</scope>
</reference>
<keyword evidence="5" id="KW-0472">Membrane</keyword>
<protein>
    <recommendedName>
        <fullName evidence="9">Toll-like receptor 1</fullName>
    </recommendedName>
</protein>
<evidence type="ECO:0000313" key="7">
    <source>
        <dbReference type="EMBL" id="KAK7898723.1"/>
    </source>
</evidence>
<dbReference type="EMBL" id="JBBPFD010000014">
    <property type="protein sequence ID" value="KAK7898723.1"/>
    <property type="molecule type" value="Genomic_DNA"/>
</dbReference>
<evidence type="ECO:0008006" key="9">
    <source>
        <dbReference type="Google" id="ProtNLM"/>
    </source>
</evidence>
<evidence type="ECO:0000256" key="2">
    <source>
        <dbReference type="ARBA" id="ARBA00022692"/>
    </source>
</evidence>
<dbReference type="InterPro" id="IPR032675">
    <property type="entry name" value="LRR_dom_sf"/>
</dbReference>
<dbReference type="Gene3D" id="3.80.10.10">
    <property type="entry name" value="Ribonuclease Inhibitor"/>
    <property type="match status" value="1"/>
</dbReference>
<feature type="signal peptide" evidence="6">
    <location>
        <begin position="1"/>
        <end position="17"/>
    </location>
</feature>
<dbReference type="GO" id="GO:0002224">
    <property type="term" value="P:toll-like receptor signaling pathway"/>
    <property type="evidence" value="ECO:0007669"/>
    <property type="project" value="TreeGrafter"/>
</dbReference>
<proteinExistence type="predicted"/>
<dbReference type="InterPro" id="IPR035897">
    <property type="entry name" value="Toll_tir_struct_dom_sf"/>
</dbReference>
<keyword evidence="2" id="KW-0812">Transmembrane</keyword>
<keyword evidence="3 6" id="KW-0732">Signal</keyword>
<sequence>MLFGLLLTLDIVSGADLDPNGLRLCFTSISKIQDLSGQNRTAVPLNLPEDTEYLDMSQNPIQELTGEAFSKLHHLCFLKMADCGLTEISPRVFDKIPFLKILNLTLNKLSAIPDLLLPNIQILDLSYNFYRSYQLPKAYKNQKNLELFVLGSANATSVHLSDFDPLQNVTLQHLILGAETKWLTYESGALAKLQHLQEISLKATFCEKMNLLDLILADLNKTQVTAMRFHRSISVQQDSMVFILLEPISVDSLSKRFIGLRSILKQKTYLEWPKEEHKRQVFWASLKAMLHRADKFMVLKEVALAISETTPLINAFEDSKDDTF</sequence>
<accession>A0AAW0NFQ6</accession>
<keyword evidence="8" id="KW-1185">Reference proteome</keyword>
<dbReference type="Proteomes" id="UP001460270">
    <property type="component" value="Unassembled WGS sequence"/>
</dbReference>
<name>A0AAW0NFQ6_9GOBI</name>
<dbReference type="Gene3D" id="3.40.50.10140">
    <property type="entry name" value="Toll/interleukin-1 receptor homology (TIR) domain"/>
    <property type="match status" value="1"/>
</dbReference>
<evidence type="ECO:0000313" key="8">
    <source>
        <dbReference type="Proteomes" id="UP001460270"/>
    </source>
</evidence>
<evidence type="ECO:0000256" key="3">
    <source>
        <dbReference type="ARBA" id="ARBA00022729"/>
    </source>
</evidence>
<evidence type="ECO:0000256" key="1">
    <source>
        <dbReference type="ARBA" id="ARBA00004167"/>
    </source>
</evidence>
<dbReference type="GO" id="GO:0038023">
    <property type="term" value="F:signaling receptor activity"/>
    <property type="evidence" value="ECO:0007669"/>
    <property type="project" value="TreeGrafter"/>
</dbReference>
<dbReference type="GO" id="GO:0005886">
    <property type="term" value="C:plasma membrane"/>
    <property type="evidence" value="ECO:0007669"/>
    <property type="project" value="TreeGrafter"/>
</dbReference>
<dbReference type="AlphaFoldDB" id="A0AAW0NFQ6"/>
<dbReference type="PANTHER" id="PTHR24365">
    <property type="entry name" value="TOLL-LIKE RECEPTOR"/>
    <property type="match status" value="1"/>
</dbReference>